<keyword evidence="3" id="KW-1185">Reference proteome</keyword>
<name>M2Q255_CERS8</name>
<feature type="compositionally biased region" description="Basic and acidic residues" evidence="1">
    <location>
        <begin position="151"/>
        <end position="164"/>
    </location>
</feature>
<sequence>KRQQARARARGRADNEHEREGAHEHGGRADDEHAHVQRAQCSAGSGVMGGGVQRAALRAARSERTGGAQRAGGRREASACACAGSGGVSSSVQQGLEGRGGAARSEGAGERRCGRQVAGGAKRKASGRVARSKHEGGTGPSGRECGNFRKARAEPDARGAEKADSTGQAEKPRKMIRLLPPVAQCPVVLTRRLVPDPSSVPRVPDALAVYGLNQNSNFHSSAKTLDVSRGALRVGSKNDLEWKVIGEYLDGRH</sequence>
<dbReference type="HOGENOM" id="CLU_1100676_0_0_1"/>
<feature type="non-terminal residue" evidence="2">
    <location>
        <position position="1"/>
    </location>
</feature>
<evidence type="ECO:0000313" key="3">
    <source>
        <dbReference type="Proteomes" id="UP000016930"/>
    </source>
</evidence>
<dbReference type="EMBL" id="KB445829">
    <property type="protein sequence ID" value="EMD30898.1"/>
    <property type="molecule type" value="Genomic_DNA"/>
</dbReference>
<gene>
    <name evidence="2" type="ORF">CERSUDRAFT_78530</name>
</gene>
<protein>
    <submittedName>
        <fullName evidence="2">Uncharacterized protein</fullName>
    </submittedName>
</protein>
<accession>M2Q255</accession>
<dbReference type="AlphaFoldDB" id="M2Q255"/>
<evidence type="ECO:0000256" key="1">
    <source>
        <dbReference type="SAM" id="MobiDB-lite"/>
    </source>
</evidence>
<organism evidence="2 3">
    <name type="scientific">Ceriporiopsis subvermispora (strain B)</name>
    <name type="common">White-rot fungus</name>
    <name type="synonym">Gelatoporia subvermispora</name>
    <dbReference type="NCBI Taxonomy" id="914234"/>
    <lineage>
        <taxon>Eukaryota</taxon>
        <taxon>Fungi</taxon>
        <taxon>Dikarya</taxon>
        <taxon>Basidiomycota</taxon>
        <taxon>Agaricomycotina</taxon>
        <taxon>Agaricomycetes</taxon>
        <taxon>Polyporales</taxon>
        <taxon>Gelatoporiaceae</taxon>
        <taxon>Gelatoporia</taxon>
    </lineage>
</organism>
<feature type="compositionally biased region" description="Basic residues" evidence="1">
    <location>
        <begin position="1"/>
        <end position="10"/>
    </location>
</feature>
<dbReference type="Proteomes" id="UP000016930">
    <property type="component" value="Unassembled WGS sequence"/>
</dbReference>
<feature type="compositionally biased region" description="Basic and acidic residues" evidence="1">
    <location>
        <begin position="11"/>
        <end position="35"/>
    </location>
</feature>
<proteinExistence type="predicted"/>
<evidence type="ECO:0000313" key="2">
    <source>
        <dbReference type="EMBL" id="EMD30898.1"/>
    </source>
</evidence>
<feature type="region of interest" description="Disordered" evidence="1">
    <location>
        <begin position="1"/>
        <end position="174"/>
    </location>
</feature>
<feature type="compositionally biased region" description="Low complexity" evidence="1">
    <location>
        <begin position="78"/>
        <end position="106"/>
    </location>
</feature>
<reference evidence="2 3" key="1">
    <citation type="journal article" date="2012" name="Proc. Natl. Acad. Sci. U.S.A.">
        <title>Comparative genomics of Ceriporiopsis subvermispora and Phanerochaete chrysosporium provide insight into selective ligninolysis.</title>
        <authorList>
            <person name="Fernandez-Fueyo E."/>
            <person name="Ruiz-Duenas F.J."/>
            <person name="Ferreira P."/>
            <person name="Floudas D."/>
            <person name="Hibbett D.S."/>
            <person name="Canessa P."/>
            <person name="Larrondo L.F."/>
            <person name="James T.Y."/>
            <person name="Seelenfreund D."/>
            <person name="Lobos S."/>
            <person name="Polanco R."/>
            <person name="Tello M."/>
            <person name="Honda Y."/>
            <person name="Watanabe T."/>
            <person name="Watanabe T."/>
            <person name="Ryu J.S."/>
            <person name="Kubicek C.P."/>
            <person name="Schmoll M."/>
            <person name="Gaskell J."/>
            <person name="Hammel K.E."/>
            <person name="St John F.J."/>
            <person name="Vanden Wymelenberg A."/>
            <person name="Sabat G."/>
            <person name="Splinter BonDurant S."/>
            <person name="Syed K."/>
            <person name="Yadav J.S."/>
            <person name="Doddapaneni H."/>
            <person name="Subramanian V."/>
            <person name="Lavin J.L."/>
            <person name="Oguiza J.A."/>
            <person name="Perez G."/>
            <person name="Pisabarro A.G."/>
            <person name="Ramirez L."/>
            <person name="Santoyo F."/>
            <person name="Master E."/>
            <person name="Coutinho P.M."/>
            <person name="Henrissat B."/>
            <person name="Lombard V."/>
            <person name="Magnuson J.K."/>
            <person name="Kuees U."/>
            <person name="Hori C."/>
            <person name="Igarashi K."/>
            <person name="Samejima M."/>
            <person name="Held B.W."/>
            <person name="Barry K.W."/>
            <person name="LaButti K.M."/>
            <person name="Lapidus A."/>
            <person name="Lindquist E.A."/>
            <person name="Lucas S.M."/>
            <person name="Riley R."/>
            <person name="Salamov A.A."/>
            <person name="Hoffmeister D."/>
            <person name="Schwenk D."/>
            <person name="Hadar Y."/>
            <person name="Yarden O."/>
            <person name="de Vries R.P."/>
            <person name="Wiebenga A."/>
            <person name="Stenlid J."/>
            <person name="Eastwood D."/>
            <person name="Grigoriev I.V."/>
            <person name="Berka R.M."/>
            <person name="Blanchette R.A."/>
            <person name="Kersten P."/>
            <person name="Martinez A.T."/>
            <person name="Vicuna R."/>
            <person name="Cullen D."/>
        </authorList>
    </citation>
    <scope>NUCLEOTIDE SEQUENCE [LARGE SCALE GENOMIC DNA]</scope>
    <source>
        <strain evidence="2 3">B</strain>
    </source>
</reference>